<dbReference type="EMBL" id="RSCL01000001">
    <property type="protein sequence ID" value="RUT09682.1"/>
    <property type="molecule type" value="Genomic_DNA"/>
</dbReference>
<reference evidence="1" key="1">
    <citation type="submission" date="2018-12" db="EMBL/GenBank/DDBJ databases">
        <authorList>
            <person name="Will S."/>
            <person name="Neumann-Schaal M."/>
            <person name="Henke P."/>
        </authorList>
    </citation>
    <scope>NUCLEOTIDE SEQUENCE</scope>
    <source>
        <strain evidence="1">PCC 7102</strain>
    </source>
</reference>
<reference evidence="1" key="2">
    <citation type="journal article" date="2019" name="Genome Biol. Evol.">
        <title>Day and night: Metabolic profiles and evolutionary relationships of six axenic non-marine cyanobacteria.</title>
        <authorList>
            <person name="Will S.E."/>
            <person name="Henke P."/>
            <person name="Boedeker C."/>
            <person name="Huang S."/>
            <person name="Brinkmann H."/>
            <person name="Rohde M."/>
            <person name="Jarek M."/>
            <person name="Friedl T."/>
            <person name="Seufert S."/>
            <person name="Schumacher M."/>
            <person name="Overmann J."/>
            <person name="Neumann-Schaal M."/>
            <person name="Petersen J."/>
        </authorList>
    </citation>
    <scope>NUCLEOTIDE SEQUENCE [LARGE SCALE GENOMIC DNA]</scope>
    <source>
        <strain evidence="1">PCC 7102</strain>
    </source>
</reference>
<comment type="caution">
    <text evidence="1">The sequence shown here is derived from an EMBL/GenBank/DDBJ whole genome shotgun (WGS) entry which is preliminary data.</text>
</comment>
<gene>
    <name evidence="1" type="ORF">DSM106972_001770</name>
</gene>
<dbReference type="Proteomes" id="UP000271624">
    <property type="component" value="Unassembled WGS sequence"/>
</dbReference>
<name>A0A3S1CVM1_9CYAN</name>
<proteinExistence type="predicted"/>
<evidence type="ECO:0000313" key="1">
    <source>
        <dbReference type="EMBL" id="RUT09682.1"/>
    </source>
</evidence>
<sequence>MSLSTSNITSVEQELFTELTAEEASVIEGGAYLILHNATAVKAGADFGPSNGDDLKVKVNGRQVFGTLDDVDTGETARINKRVYFNGTAKVNLFDGDPWPNDDDYMGGFTVGSTPTNGTRTMRVRGSGSTYDVTYSIV</sequence>
<dbReference type="AlphaFoldDB" id="A0A3S1CVM1"/>
<dbReference type="RefSeq" id="WP_127077965.1">
    <property type="nucleotide sequence ID" value="NZ_RSCL01000001.1"/>
</dbReference>
<organism evidence="1 2">
    <name type="scientific">Dulcicalothrix desertica PCC 7102</name>
    <dbReference type="NCBI Taxonomy" id="232991"/>
    <lineage>
        <taxon>Bacteria</taxon>
        <taxon>Bacillati</taxon>
        <taxon>Cyanobacteriota</taxon>
        <taxon>Cyanophyceae</taxon>
        <taxon>Nostocales</taxon>
        <taxon>Calotrichaceae</taxon>
        <taxon>Dulcicalothrix</taxon>
    </lineage>
</organism>
<keyword evidence="2" id="KW-1185">Reference proteome</keyword>
<protein>
    <submittedName>
        <fullName evidence="1">Uncharacterized protein</fullName>
    </submittedName>
</protein>
<evidence type="ECO:0000313" key="2">
    <source>
        <dbReference type="Proteomes" id="UP000271624"/>
    </source>
</evidence>
<dbReference type="OrthoDB" id="512308at2"/>
<accession>A0A3S1CVM1</accession>